<evidence type="ECO:0000313" key="3">
    <source>
        <dbReference type="Proteomes" id="UP000006727"/>
    </source>
</evidence>
<gene>
    <name evidence="1" type="ORF">PHYPA_016625</name>
</gene>
<accession>A0A2K1JRT1</accession>
<dbReference type="Proteomes" id="UP000006727">
    <property type="component" value="Chromosome 12"/>
</dbReference>
<dbReference type="EnsemblPlants" id="Pp3c12_22849V3.1">
    <property type="protein sequence ID" value="Pp3c12_22849V3.1"/>
    <property type="gene ID" value="Pp3c12_22849"/>
</dbReference>
<proteinExistence type="predicted"/>
<reference evidence="2" key="3">
    <citation type="submission" date="2020-12" db="UniProtKB">
        <authorList>
            <consortium name="EnsemblPlants"/>
        </authorList>
    </citation>
    <scope>IDENTIFICATION</scope>
</reference>
<reference evidence="1 3" key="2">
    <citation type="journal article" date="2018" name="Plant J.">
        <title>The Physcomitrella patens chromosome-scale assembly reveals moss genome structure and evolution.</title>
        <authorList>
            <person name="Lang D."/>
            <person name="Ullrich K.K."/>
            <person name="Murat F."/>
            <person name="Fuchs J."/>
            <person name="Jenkins J."/>
            <person name="Haas F.B."/>
            <person name="Piednoel M."/>
            <person name="Gundlach H."/>
            <person name="Van Bel M."/>
            <person name="Meyberg R."/>
            <person name="Vives C."/>
            <person name="Morata J."/>
            <person name="Symeonidi A."/>
            <person name="Hiss M."/>
            <person name="Muchero W."/>
            <person name="Kamisugi Y."/>
            <person name="Saleh O."/>
            <person name="Blanc G."/>
            <person name="Decker E.L."/>
            <person name="van Gessel N."/>
            <person name="Grimwood J."/>
            <person name="Hayes R.D."/>
            <person name="Graham S.W."/>
            <person name="Gunter L.E."/>
            <person name="McDaniel S.F."/>
            <person name="Hoernstein S.N.W."/>
            <person name="Larsson A."/>
            <person name="Li F.W."/>
            <person name="Perroud P.F."/>
            <person name="Phillips J."/>
            <person name="Ranjan P."/>
            <person name="Rokshar D.S."/>
            <person name="Rothfels C.J."/>
            <person name="Schneider L."/>
            <person name="Shu S."/>
            <person name="Stevenson D.W."/>
            <person name="Thummler F."/>
            <person name="Tillich M."/>
            <person name="Villarreal Aguilar J.C."/>
            <person name="Widiez T."/>
            <person name="Wong G.K."/>
            <person name="Wymore A."/>
            <person name="Zhang Y."/>
            <person name="Zimmer A.D."/>
            <person name="Quatrano R.S."/>
            <person name="Mayer K.F.X."/>
            <person name="Goodstein D."/>
            <person name="Casacuberta J.M."/>
            <person name="Vandepoele K."/>
            <person name="Reski R."/>
            <person name="Cuming A.C."/>
            <person name="Tuskan G.A."/>
            <person name="Maumus F."/>
            <person name="Salse J."/>
            <person name="Schmutz J."/>
            <person name="Rensing S.A."/>
        </authorList>
    </citation>
    <scope>NUCLEOTIDE SEQUENCE [LARGE SCALE GENOMIC DNA]</scope>
    <source>
        <strain evidence="2 3">cv. Gransden 2004</strain>
    </source>
</reference>
<dbReference type="PaxDb" id="3218-PP1S118_164V6.1"/>
<sequence length="203" mass="22687">MTKRGFQTLPFSNERWIHHPYPLISHKHSTGSSRATGFLSEQKECGGRFYEDDRLLWVALTSSSTFTQNRIYLLLTRPNHHALGSFTEACASPILLSQHTLLPDVVTGSWVTALVVLNCKASARSAVISARPYPHSGKCDKVVSKLWCKSSERPKWSINGLEPAVVCEERSRLDIVTEEHSETSVFMLFETTSSSLSVSARYA</sequence>
<evidence type="ECO:0000313" key="1">
    <source>
        <dbReference type="EMBL" id="PNR44241.1"/>
    </source>
</evidence>
<organism evidence="1">
    <name type="scientific">Physcomitrium patens</name>
    <name type="common">Spreading-leaved earth moss</name>
    <name type="synonym">Physcomitrella patens</name>
    <dbReference type="NCBI Taxonomy" id="3218"/>
    <lineage>
        <taxon>Eukaryota</taxon>
        <taxon>Viridiplantae</taxon>
        <taxon>Streptophyta</taxon>
        <taxon>Embryophyta</taxon>
        <taxon>Bryophyta</taxon>
        <taxon>Bryophytina</taxon>
        <taxon>Bryopsida</taxon>
        <taxon>Funariidae</taxon>
        <taxon>Funariales</taxon>
        <taxon>Funariaceae</taxon>
        <taxon>Physcomitrium</taxon>
    </lineage>
</organism>
<reference evidence="1 3" key="1">
    <citation type="journal article" date="2008" name="Science">
        <title>The Physcomitrella genome reveals evolutionary insights into the conquest of land by plants.</title>
        <authorList>
            <person name="Rensing S."/>
            <person name="Lang D."/>
            <person name="Zimmer A."/>
            <person name="Terry A."/>
            <person name="Salamov A."/>
            <person name="Shapiro H."/>
            <person name="Nishiyama T."/>
            <person name="Perroud P.-F."/>
            <person name="Lindquist E."/>
            <person name="Kamisugi Y."/>
            <person name="Tanahashi T."/>
            <person name="Sakakibara K."/>
            <person name="Fujita T."/>
            <person name="Oishi K."/>
            <person name="Shin-I T."/>
            <person name="Kuroki Y."/>
            <person name="Toyoda A."/>
            <person name="Suzuki Y."/>
            <person name="Hashimoto A."/>
            <person name="Yamaguchi K."/>
            <person name="Sugano A."/>
            <person name="Kohara Y."/>
            <person name="Fujiyama A."/>
            <person name="Anterola A."/>
            <person name="Aoki S."/>
            <person name="Ashton N."/>
            <person name="Barbazuk W.B."/>
            <person name="Barker E."/>
            <person name="Bennetzen J."/>
            <person name="Bezanilla M."/>
            <person name="Blankenship R."/>
            <person name="Cho S.H."/>
            <person name="Dutcher S."/>
            <person name="Estelle M."/>
            <person name="Fawcett J.A."/>
            <person name="Gundlach H."/>
            <person name="Hanada K."/>
            <person name="Heyl A."/>
            <person name="Hicks K.A."/>
            <person name="Hugh J."/>
            <person name="Lohr M."/>
            <person name="Mayer K."/>
            <person name="Melkozernov A."/>
            <person name="Murata T."/>
            <person name="Nelson D."/>
            <person name="Pils B."/>
            <person name="Prigge M."/>
            <person name="Reiss B."/>
            <person name="Renner T."/>
            <person name="Rombauts S."/>
            <person name="Rushton P."/>
            <person name="Sanderfoot A."/>
            <person name="Schween G."/>
            <person name="Shiu S.-H."/>
            <person name="Stueber K."/>
            <person name="Theodoulou F.L."/>
            <person name="Tu H."/>
            <person name="Van de Peer Y."/>
            <person name="Verrier P.J."/>
            <person name="Waters E."/>
            <person name="Wood A."/>
            <person name="Yang L."/>
            <person name="Cove D."/>
            <person name="Cuming A."/>
            <person name="Hasebe M."/>
            <person name="Lucas S."/>
            <person name="Mishler D.B."/>
            <person name="Reski R."/>
            <person name="Grigoriev I."/>
            <person name="Quatrano R.S."/>
            <person name="Boore J.L."/>
        </authorList>
    </citation>
    <scope>NUCLEOTIDE SEQUENCE [LARGE SCALE GENOMIC DNA]</scope>
    <source>
        <strain evidence="2 3">cv. Gransden 2004</strain>
    </source>
</reference>
<dbReference type="Gramene" id="Pp3c12_22849V3.1">
    <property type="protein sequence ID" value="Pp3c12_22849V3.1"/>
    <property type="gene ID" value="Pp3c12_22849"/>
</dbReference>
<name>A0A2K1JRT1_PHYPA</name>
<dbReference type="EMBL" id="ABEU02000012">
    <property type="protein sequence ID" value="PNR44241.1"/>
    <property type="molecule type" value="Genomic_DNA"/>
</dbReference>
<keyword evidence="3" id="KW-1185">Reference proteome</keyword>
<dbReference type="InParanoid" id="A0A2K1JRT1"/>
<protein>
    <submittedName>
        <fullName evidence="1 2">Uncharacterized protein</fullName>
    </submittedName>
</protein>
<evidence type="ECO:0000313" key="2">
    <source>
        <dbReference type="EnsemblPlants" id="Pp3c12_22849V3.1"/>
    </source>
</evidence>
<dbReference type="AlphaFoldDB" id="A0A2K1JRT1"/>